<evidence type="ECO:0000313" key="1">
    <source>
        <dbReference type="EMBL" id="GAJ16375.1"/>
    </source>
</evidence>
<dbReference type="AlphaFoldDB" id="X1VXG2"/>
<comment type="caution">
    <text evidence="1">The sequence shown here is derived from an EMBL/GenBank/DDBJ whole genome shotgun (WGS) entry which is preliminary data.</text>
</comment>
<sequence>LVVAVSVATAGPASPYPANIAYCGSPKYIPPLRV</sequence>
<proteinExistence type="predicted"/>
<gene>
    <name evidence="1" type="ORF">S12H4_63113</name>
</gene>
<dbReference type="EMBL" id="BARW01042717">
    <property type="protein sequence ID" value="GAJ16375.1"/>
    <property type="molecule type" value="Genomic_DNA"/>
</dbReference>
<accession>X1VXG2</accession>
<reference evidence="1" key="1">
    <citation type="journal article" date="2014" name="Front. Microbiol.">
        <title>High frequency of phylogenetically diverse reductive dehalogenase-homologous genes in deep subseafloor sedimentary metagenomes.</title>
        <authorList>
            <person name="Kawai M."/>
            <person name="Futagami T."/>
            <person name="Toyoda A."/>
            <person name="Takaki Y."/>
            <person name="Nishi S."/>
            <person name="Hori S."/>
            <person name="Arai W."/>
            <person name="Tsubouchi T."/>
            <person name="Morono Y."/>
            <person name="Uchiyama I."/>
            <person name="Ito T."/>
            <person name="Fujiyama A."/>
            <person name="Inagaki F."/>
            <person name="Takami H."/>
        </authorList>
    </citation>
    <scope>NUCLEOTIDE SEQUENCE</scope>
    <source>
        <strain evidence="1">Expedition CK06-06</strain>
    </source>
</reference>
<organism evidence="1">
    <name type="scientific">marine sediment metagenome</name>
    <dbReference type="NCBI Taxonomy" id="412755"/>
    <lineage>
        <taxon>unclassified sequences</taxon>
        <taxon>metagenomes</taxon>
        <taxon>ecological metagenomes</taxon>
    </lineage>
</organism>
<feature type="non-terminal residue" evidence="1">
    <location>
        <position position="1"/>
    </location>
</feature>
<protein>
    <submittedName>
        <fullName evidence="1">Uncharacterized protein</fullName>
    </submittedName>
</protein>
<name>X1VXG2_9ZZZZ</name>